<organism evidence="2 3">
    <name type="scientific">Halodesulfurarchaeum formicicum</name>
    <dbReference type="NCBI Taxonomy" id="1873524"/>
    <lineage>
        <taxon>Archaea</taxon>
        <taxon>Methanobacteriati</taxon>
        <taxon>Methanobacteriota</taxon>
        <taxon>Stenosarchaea group</taxon>
        <taxon>Halobacteria</taxon>
        <taxon>Halobacteriales</taxon>
        <taxon>Halobacteriaceae</taxon>
        <taxon>Halodesulfurarchaeum</taxon>
    </lineage>
</organism>
<gene>
    <name evidence="2" type="ORF">HTSR_0941</name>
</gene>
<dbReference type="RefSeq" id="WP_070364841.1">
    <property type="nucleotide sequence ID" value="NZ_CP016070.1"/>
</dbReference>
<evidence type="ECO:0000256" key="1">
    <source>
        <dbReference type="SAM" id="Phobius"/>
    </source>
</evidence>
<evidence type="ECO:0000313" key="3">
    <source>
        <dbReference type="Proteomes" id="UP000185608"/>
    </source>
</evidence>
<keyword evidence="1" id="KW-1133">Transmembrane helix</keyword>
<protein>
    <submittedName>
        <fullName evidence="2">Uncharacterized protein</fullName>
    </submittedName>
</protein>
<evidence type="ECO:0000313" key="2">
    <source>
        <dbReference type="EMBL" id="AOW80126.1"/>
    </source>
</evidence>
<sequence>MKGNTNKFRSLVLAMLVAGSVLAGTIAFAGGAAAVSGNVASDTVAGDETVNINISYNSSITDAANQSVGYELIDASGNVLVSNSYTPTEGGSETISKQAQFDLGIRVNDSMEVTLNVTESTTGIVESATMSVAETSEASATYSDVDGSMDAVMDISIASDASSGDSITIAAEAESGETHYRTVDFSDTSGAGSTWTTGLYLDRGLELPYDEKTNLSVDVYSSTGSAVTSLSQSTIDRSISTGIDTITAHGDERMVVDFSIPSTMTSDESVTLIPTQNGDTVTEVTVGVNATESENYSVEIPREKIGTDQIELENSEAYGLMMVGSQPGIVESSTVDARTELDVETVEIRNITVDSNEGLVAGVHTNASNSVIDIQGMYPGEDPLAGGTYGGYASVTEKYPAEGNLLSEIPEGENRTVEIRISAHDPGSVENISIDKTEPGAGAVLPDTGTDTMILAGLGILIGLGLIGLSLRE</sequence>
<feature type="transmembrane region" description="Helical" evidence="1">
    <location>
        <begin position="453"/>
        <end position="471"/>
    </location>
</feature>
<dbReference type="Proteomes" id="UP000185608">
    <property type="component" value="Chromosome"/>
</dbReference>
<accession>A0A1D8S438</accession>
<dbReference type="GeneID" id="29828940"/>
<reference evidence="2 3" key="1">
    <citation type="submission" date="2016-06" db="EMBL/GenBank/DDBJ databases">
        <title>Discovery of anaerobic lithoheterotrophic haloarchaeon capable of sulfur respiration by hydrogen and formate.</title>
        <authorList>
            <person name="Sorokin D.Y."/>
            <person name="Kublanov I.V."/>
            <person name="Roman P."/>
            <person name="Sinninghe Damste J.S."/>
            <person name="Golyshin P.N."/>
            <person name="Rojo D."/>
            <person name="Ciordia S."/>
            <person name="Mena Md.C."/>
            <person name="Ferrer M."/>
            <person name="Smedile F."/>
            <person name="Messina E."/>
            <person name="La Cono V."/>
            <person name="Yakimov M.M."/>
        </authorList>
    </citation>
    <scope>NUCLEOTIDE SEQUENCE [LARGE SCALE GENOMIC DNA]</scope>
    <source>
        <strain evidence="2 3">HTSR1</strain>
    </source>
</reference>
<dbReference type="EMBL" id="CP016070">
    <property type="protein sequence ID" value="AOW80126.1"/>
    <property type="molecule type" value="Genomic_DNA"/>
</dbReference>
<keyword evidence="1" id="KW-0472">Membrane</keyword>
<dbReference type="KEGG" id="halh:HTSR_0941"/>
<keyword evidence="1" id="KW-0812">Transmembrane</keyword>
<dbReference type="AlphaFoldDB" id="A0A1D8S438"/>
<name>A0A1D8S438_9EURY</name>
<proteinExistence type="predicted"/>